<dbReference type="NCBIfam" id="TIGR00005">
    <property type="entry name" value="rluA_subfam"/>
    <property type="match status" value="1"/>
</dbReference>
<evidence type="ECO:0000256" key="1">
    <source>
        <dbReference type="ARBA" id="ARBA00000073"/>
    </source>
</evidence>
<evidence type="ECO:0000256" key="3">
    <source>
        <dbReference type="PIRSR" id="PIRSR606225-1"/>
    </source>
</evidence>
<dbReference type="GO" id="GO:0009982">
    <property type="term" value="F:pseudouridine synthase activity"/>
    <property type="evidence" value="ECO:0007669"/>
    <property type="project" value="InterPro"/>
</dbReference>
<comment type="similarity">
    <text evidence="2 4">Belongs to the pseudouridine synthase RluA family.</text>
</comment>
<dbReference type="AlphaFoldDB" id="A0A917EUG9"/>
<dbReference type="Pfam" id="PF00849">
    <property type="entry name" value="PseudoU_synth_2"/>
    <property type="match status" value="1"/>
</dbReference>
<evidence type="ECO:0000313" key="7">
    <source>
        <dbReference type="Proteomes" id="UP000660110"/>
    </source>
</evidence>
<dbReference type="GO" id="GO:0000455">
    <property type="term" value="P:enzyme-directed rRNA pseudouridine synthesis"/>
    <property type="evidence" value="ECO:0007669"/>
    <property type="project" value="TreeGrafter"/>
</dbReference>
<dbReference type="EC" id="5.4.99.-" evidence="4"/>
<keyword evidence="4" id="KW-0413">Isomerase</keyword>
<dbReference type="InterPro" id="IPR006145">
    <property type="entry name" value="PsdUridine_synth_RsuA/RluA"/>
</dbReference>
<reference evidence="6" key="1">
    <citation type="journal article" date="2014" name="Int. J. Syst. Evol. Microbiol.">
        <title>Complete genome sequence of Corynebacterium casei LMG S-19264T (=DSM 44701T), isolated from a smear-ripened cheese.</title>
        <authorList>
            <consortium name="US DOE Joint Genome Institute (JGI-PGF)"/>
            <person name="Walter F."/>
            <person name="Albersmeier A."/>
            <person name="Kalinowski J."/>
            <person name="Ruckert C."/>
        </authorList>
    </citation>
    <scope>NUCLEOTIDE SEQUENCE</scope>
    <source>
        <strain evidence="6">CGMCC 1.12153</strain>
    </source>
</reference>
<dbReference type="GO" id="GO:0140098">
    <property type="term" value="F:catalytic activity, acting on RNA"/>
    <property type="evidence" value="ECO:0007669"/>
    <property type="project" value="UniProtKB-ARBA"/>
</dbReference>
<evidence type="ECO:0000259" key="5">
    <source>
        <dbReference type="Pfam" id="PF00849"/>
    </source>
</evidence>
<evidence type="ECO:0000256" key="4">
    <source>
        <dbReference type="RuleBase" id="RU362028"/>
    </source>
</evidence>
<dbReference type="InterPro" id="IPR006225">
    <property type="entry name" value="PsdUridine_synth_RluC/D"/>
</dbReference>
<dbReference type="PANTHER" id="PTHR21600:SF35">
    <property type="entry name" value="PSEUDOURIDINE SYNTHASE"/>
    <property type="match status" value="1"/>
</dbReference>
<dbReference type="PROSITE" id="PS01129">
    <property type="entry name" value="PSI_RLU"/>
    <property type="match status" value="1"/>
</dbReference>
<dbReference type="SUPFAM" id="SSF55120">
    <property type="entry name" value="Pseudouridine synthase"/>
    <property type="match status" value="1"/>
</dbReference>
<dbReference type="CDD" id="cd02869">
    <property type="entry name" value="PseudoU_synth_RluA_like"/>
    <property type="match status" value="1"/>
</dbReference>
<dbReference type="GO" id="GO:0003723">
    <property type="term" value="F:RNA binding"/>
    <property type="evidence" value="ECO:0007669"/>
    <property type="project" value="InterPro"/>
</dbReference>
<dbReference type="InterPro" id="IPR020103">
    <property type="entry name" value="PsdUridine_synth_cat_dom_sf"/>
</dbReference>
<keyword evidence="7" id="KW-1185">Reference proteome</keyword>
<accession>A0A917EUG9</accession>
<dbReference type="InterPro" id="IPR050188">
    <property type="entry name" value="RluA_PseudoU_synthase"/>
</dbReference>
<sequence length="255" mass="29005">MLQVNGVSVPHWTHLQQGDQLSIIFPKEARGPVMVGEPIPLSIVYEDEDIIVLHKPSGVEVSPRPNHPSGSLAQGLIHYYDTKGLPYTVHIVTRLDRYTSGLMLVAKHKYSHSVLTAKLNEVERKYTALVEGRMKMKKGETGTVDAPIRRKPGSIIQREVHPEGKHGVTEYEILKRGRRYTRVECKLQTGRTHQIRVHMASIGYPLAGDSLYGGEDIPELDYQALHCHQLTLRHPWTRKWIRFSADPPAAWKKYK</sequence>
<name>A0A917EUG9_HALAA</name>
<comment type="function">
    <text evidence="4">Responsible for synthesis of pseudouridine from uracil.</text>
</comment>
<dbReference type="InterPro" id="IPR006224">
    <property type="entry name" value="PsdUridine_synth_RluA-like_CS"/>
</dbReference>
<protein>
    <recommendedName>
        <fullName evidence="4">Pseudouridine synthase</fullName>
        <ecNumber evidence="4">5.4.99.-</ecNumber>
    </recommendedName>
</protein>
<comment type="caution">
    <text evidence="6">The sequence shown here is derived from an EMBL/GenBank/DDBJ whole genome shotgun (WGS) entry which is preliminary data.</text>
</comment>
<comment type="catalytic activity">
    <reaction evidence="1 4">
        <text>a uridine in RNA = a pseudouridine in RNA</text>
        <dbReference type="Rhea" id="RHEA:48348"/>
        <dbReference type="Rhea" id="RHEA-COMP:12068"/>
        <dbReference type="Rhea" id="RHEA-COMP:12069"/>
        <dbReference type="ChEBI" id="CHEBI:65314"/>
        <dbReference type="ChEBI" id="CHEBI:65315"/>
    </reaction>
</comment>
<evidence type="ECO:0000313" key="6">
    <source>
        <dbReference type="EMBL" id="GGF15325.1"/>
    </source>
</evidence>
<feature type="domain" description="Pseudouridine synthase RsuA/RluA-like" evidence="5">
    <location>
        <begin position="49"/>
        <end position="201"/>
    </location>
</feature>
<dbReference type="EMBL" id="BMEL01000001">
    <property type="protein sequence ID" value="GGF15325.1"/>
    <property type="molecule type" value="Genomic_DNA"/>
</dbReference>
<gene>
    <name evidence="6" type="primary">yjbO</name>
    <name evidence="6" type="ORF">GCM10010954_12440</name>
</gene>
<dbReference type="Gene3D" id="3.30.2350.10">
    <property type="entry name" value="Pseudouridine synthase"/>
    <property type="match status" value="1"/>
</dbReference>
<organism evidence="6 7">
    <name type="scientific">Halobacillus andaensis</name>
    <dbReference type="NCBI Taxonomy" id="1176239"/>
    <lineage>
        <taxon>Bacteria</taxon>
        <taxon>Bacillati</taxon>
        <taxon>Bacillota</taxon>
        <taxon>Bacilli</taxon>
        <taxon>Bacillales</taxon>
        <taxon>Bacillaceae</taxon>
        <taxon>Halobacillus</taxon>
    </lineage>
</organism>
<dbReference type="PANTHER" id="PTHR21600">
    <property type="entry name" value="MITOCHONDRIAL RNA PSEUDOURIDINE SYNTHASE"/>
    <property type="match status" value="1"/>
</dbReference>
<proteinExistence type="inferred from homology"/>
<feature type="active site" evidence="3">
    <location>
        <position position="96"/>
    </location>
</feature>
<reference evidence="6" key="2">
    <citation type="submission" date="2020-09" db="EMBL/GenBank/DDBJ databases">
        <authorList>
            <person name="Sun Q."/>
            <person name="Zhou Y."/>
        </authorList>
    </citation>
    <scope>NUCLEOTIDE SEQUENCE</scope>
    <source>
        <strain evidence="6">CGMCC 1.12153</strain>
    </source>
</reference>
<dbReference type="Proteomes" id="UP000660110">
    <property type="component" value="Unassembled WGS sequence"/>
</dbReference>
<evidence type="ECO:0000256" key="2">
    <source>
        <dbReference type="ARBA" id="ARBA00010876"/>
    </source>
</evidence>